<dbReference type="InterPro" id="IPR036866">
    <property type="entry name" value="RibonucZ/Hydroxyglut_hydro"/>
</dbReference>
<keyword evidence="3" id="KW-1185">Reference proteome</keyword>
<dbReference type="PANTHER" id="PTHR23131">
    <property type="entry name" value="ENDORIBONUCLEASE LACTB2"/>
    <property type="match status" value="1"/>
</dbReference>
<dbReference type="InterPro" id="IPR041516">
    <property type="entry name" value="LACTB2_WH"/>
</dbReference>
<organism evidence="2 3">
    <name type="scientific">Yoonia sediminilitoris</name>
    <dbReference type="NCBI Taxonomy" id="1286148"/>
    <lineage>
        <taxon>Bacteria</taxon>
        <taxon>Pseudomonadati</taxon>
        <taxon>Pseudomonadota</taxon>
        <taxon>Alphaproteobacteria</taxon>
        <taxon>Rhodobacterales</taxon>
        <taxon>Paracoccaceae</taxon>
        <taxon>Yoonia</taxon>
    </lineage>
</organism>
<dbReference type="Pfam" id="PF00753">
    <property type="entry name" value="Lactamase_B"/>
    <property type="match status" value="1"/>
</dbReference>
<dbReference type="PANTHER" id="PTHR23131:SF0">
    <property type="entry name" value="ENDORIBONUCLEASE LACTB2"/>
    <property type="match status" value="1"/>
</dbReference>
<dbReference type="InterPro" id="IPR001279">
    <property type="entry name" value="Metallo-B-lactamas"/>
</dbReference>
<protein>
    <submittedName>
        <fullName evidence="2">Glyoxylase-like metal-dependent hydrolase (Beta-lactamase superfamily II)</fullName>
    </submittedName>
</protein>
<dbReference type="InterPro" id="IPR050662">
    <property type="entry name" value="Sec-metab_biosynth-thioest"/>
</dbReference>
<reference evidence="2 3" key="1">
    <citation type="submission" date="2018-04" db="EMBL/GenBank/DDBJ databases">
        <title>Genomic Encyclopedia of Archaeal and Bacterial Type Strains, Phase II (KMG-II): from individual species to whole genera.</title>
        <authorList>
            <person name="Goeker M."/>
        </authorList>
    </citation>
    <scope>NUCLEOTIDE SEQUENCE [LARGE SCALE GENOMIC DNA]</scope>
    <source>
        <strain evidence="2 3">DSM 29955</strain>
    </source>
</reference>
<evidence type="ECO:0000313" key="3">
    <source>
        <dbReference type="Proteomes" id="UP000244523"/>
    </source>
</evidence>
<dbReference type="RefSeq" id="WP_245882540.1">
    <property type="nucleotide sequence ID" value="NZ_QBUD01000001.1"/>
</dbReference>
<comment type="caution">
    <text evidence="2">The sequence shown here is derived from an EMBL/GenBank/DDBJ whole genome shotgun (WGS) entry which is preliminary data.</text>
</comment>
<dbReference type="Gene3D" id="3.60.15.10">
    <property type="entry name" value="Ribonuclease Z/Hydroxyacylglutathione hydrolase-like"/>
    <property type="match status" value="1"/>
</dbReference>
<dbReference type="AlphaFoldDB" id="A0A2T6KRX7"/>
<evidence type="ECO:0000313" key="2">
    <source>
        <dbReference type="EMBL" id="PUB19275.1"/>
    </source>
</evidence>
<dbReference type="InterPro" id="IPR036388">
    <property type="entry name" value="WH-like_DNA-bd_sf"/>
</dbReference>
<name>A0A2T6KRX7_9RHOB</name>
<dbReference type="EMBL" id="QBUD01000001">
    <property type="protein sequence ID" value="PUB19275.1"/>
    <property type="molecule type" value="Genomic_DNA"/>
</dbReference>
<feature type="domain" description="Metallo-beta-lactamase" evidence="1">
    <location>
        <begin position="35"/>
        <end position="214"/>
    </location>
</feature>
<sequence length="303" mass="32584">MDAHSFAPEAGIPLELAPGLQLILAPNPSPMTYLGTNSYILGTSRLAIIDPGPNDPQHLAALMAAIDNRPVSHILVTHSHLDHSPLARPLADETGAPVLAFGPSHAGRSNIMKSLAQDDLIAGGEGIDLAFSPDVLLMDGEKITGPEFELTARHTPGHIGNHLCFVWGDNIFTGDHIMGWSTSLVSPPDGDLTQFMQSCARLADIPAQTYFPGHGAPVVNPQKRLQDLVAHRKMREQQILSKLEAGENEVATLTRAIYTDIAPGLRSAAERNVLAHLIDLVSRGLATAHPQLSRQARFSFRSQ</sequence>
<dbReference type="Gene3D" id="1.10.10.10">
    <property type="entry name" value="Winged helix-like DNA-binding domain superfamily/Winged helix DNA-binding domain"/>
    <property type="match status" value="1"/>
</dbReference>
<dbReference type="Proteomes" id="UP000244523">
    <property type="component" value="Unassembled WGS sequence"/>
</dbReference>
<gene>
    <name evidence="2" type="ORF">C8N45_101871</name>
</gene>
<keyword evidence="2" id="KW-0378">Hydrolase</keyword>
<proteinExistence type="predicted"/>
<dbReference type="CDD" id="cd16278">
    <property type="entry name" value="metallo-hydrolase-like_MBL-fold"/>
    <property type="match status" value="1"/>
</dbReference>
<evidence type="ECO:0000259" key="1">
    <source>
        <dbReference type="SMART" id="SM00849"/>
    </source>
</evidence>
<dbReference type="Pfam" id="PF17778">
    <property type="entry name" value="WHD_BLACT"/>
    <property type="match status" value="1"/>
</dbReference>
<dbReference type="GO" id="GO:0016787">
    <property type="term" value="F:hydrolase activity"/>
    <property type="evidence" value="ECO:0007669"/>
    <property type="project" value="UniProtKB-KW"/>
</dbReference>
<accession>A0A2T6KRX7</accession>
<dbReference type="SUPFAM" id="SSF56281">
    <property type="entry name" value="Metallo-hydrolase/oxidoreductase"/>
    <property type="match status" value="1"/>
</dbReference>
<dbReference type="SMART" id="SM00849">
    <property type="entry name" value="Lactamase_B"/>
    <property type="match status" value="1"/>
</dbReference>